<organism evidence="2 3">
    <name type="scientific">Bacillus thuringiensis</name>
    <dbReference type="NCBI Taxonomy" id="1428"/>
    <lineage>
        <taxon>Bacteria</taxon>
        <taxon>Bacillati</taxon>
        <taxon>Bacillota</taxon>
        <taxon>Bacilli</taxon>
        <taxon>Bacillales</taxon>
        <taxon>Bacillaceae</taxon>
        <taxon>Bacillus</taxon>
        <taxon>Bacillus cereus group</taxon>
    </lineage>
</organism>
<dbReference type="RefSeq" id="WP_001013578.1">
    <property type="nucleotide sequence ID" value="NZ_CP021061.1"/>
</dbReference>
<feature type="transmembrane region" description="Helical" evidence="1">
    <location>
        <begin position="12"/>
        <end position="41"/>
    </location>
</feature>
<accession>A0A1W6WMH1</accession>
<sequence length="62" mass="7113">MNGKQFFGMYWALYLIIMFVTFSNAKSFIQAGIILVLVILISEVDHKYGFYKGSKKAKSNQI</sequence>
<keyword evidence="1" id="KW-1133">Transmembrane helix</keyword>
<evidence type="ECO:0000313" key="2">
    <source>
        <dbReference type="EMBL" id="ARP57730.1"/>
    </source>
</evidence>
<keyword evidence="1" id="KW-0472">Membrane</keyword>
<keyword evidence="3" id="KW-1185">Reference proteome</keyword>
<evidence type="ECO:0000256" key="1">
    <source>
        <dbReference type="SAM" id="Phobius"/>
    </source>
</evidence>
<keyword evidence="1" id="KW-0812">Transmembrane</keyword>
<reference evidence="2 3" key="1">
    <citation type="submission" date="2017-04" db="EMBL/GenBank/DDBJ databases">
        <title>Complete Genome Sequence of Bacillus thuringiensis type Strain ATCC 10792.</title>
        <authorList>
            <person name="Oh D.-H."/>
            <person name="Park B.-J."/>
            <person name="Shuai W."/>
            <person name="Chelliah R."/>
        </authorList>
    </citation>
    <scope>NUCLEOTIDE SEQUENCE [LARGE SCALE GENOMIC DNA]</scope>
    <source>
        <strain evidence="2 3">ATCC 10792</strain>
    </source>
</reference>
<dbReference type="AlphaFoldDB" id="A0A1W6WMH1"/>
<gene>
    <name evidence="2" type="ORF">CAB88_11835</name>
</gene>
<protein>
    <submittedName>
        <fullName evidence="2">Uncharacterized protein</fullName>
    </submittedName>
</protein>
<dbReference type="EMBL" id="CP021061">
    <property type="protein sequence ID" value="ARP57730.1"/>
    <property type="molecule type" value="Genomic_DNA"/>
</dbReference>
<proteinExistence type="predicted"/>
<name>A0A1W6WMH1_BACTU</name>
<dbReference type="Proteomes" id="UP000194143">
    <property type="component" value="Chromosome"/>
</dbReference>
<evidence type="ECO:0000313" key="3">
    <source>
        <dbReference type="Proteomes" id="UP000194143"/>
    </source>
</evidence>